<evidence type="ECO:0000259" key="1">
    <source>
        <dbReference type="Pfam" id="PF06568"/>
    </source>
</evidence>
<protein>
    <submittedName>
        <fullName evidence="2">Uncharacterized protein YjiS (DUF1127 family)</fullName>
    </submittedName>
</protein>
<dbReference type="RefSeq" id="WP_209945359.1">
    <property type="nucleotide sequence ID" value="NZ_JAGGJU010000006.1"/>
</dbReference>
<dbReference type="InterPro" id="IPR009506">
    <property type="entry name" value="YjiS-like"/>
</dbReference>
<dbReference type="Proteomes" id="UP000759443">
    <property type="component" value="Unassembled WGS sequence"/>
</dbReference>
<dbReference type="Pfam" id="PF06568">
    <property type="entry name" value="YjiS-like"/>
    <property type="match status" value="1"/>
</dbReference>
<organism evidence="2 3">
    <name type="scientific">Rhizobium halophytocola</name>
    <dbReference type="NCBI Taxonomy" id="735519"/>
    <lineage>
        <taxon>Bacteria</taxon>
        <taxon>Pseudomonadati</taxon>
        <taxon>Pseudomonadota</taxon>
        <taxon>Alphaproteobacteria</taxon>
        <taxon>Hyphomicrobiales</taxon>
        <taxon>Rhizobiaceae</taxon>
        <taxon>Rhizobium/Agrobacterium group</taxon>
        <taxon>Rhizobium</taxon>
    </lineage>
</organism>
<keyword evidence="3" id="KW-1185">Reference proteome</keyword>
<name>A0ABS4DZC3_9HYPH</name>
<reference evidence="2 3" key="1">
    <citation type="submission" date="2021-03" db="EMBL/GenBank/DDBJ databases">
        <title>Genomic Encyclopedia of Type Strains, Phase IV (KMG-IV): sequencing the most valuable type-strain genomes for metagenomic binning, comparative biology and taxonomic classification.</title>
        <authorList>
            <person name="Goeker M."/>
        </authorList>
    </citation>
    <scope>NUCLEOTIDE SEQUENCE [LARGE SCALE GENOMIC DNA]</scope>
    <source>
        <strain evidence="2 3">DSM 21600</strain>
    </source>
</reference>
<evidence type="ECO:0000313" key="2">
    <source>
        <dbReference type="EMBL" id="MBP1851035.1"/>
    </source>
</evidence>
<evidence type="ECO:0000313" key="3">
    <source>
        <dbReference type="Proteomes" id="UP000759443"/>
    </source>
</evidence>
<gene>
    <name evidence="2" type="ORF">J2Z17_002478</name>
</gene>
<feature type="domain" description="YjiS-like" evidence="1">
    <location>
        <begin position="50"/>
        <end position="78"/>
    </location>
</feature>
<proteinExistence type="predicted"/>
<comment type="caution">
    <text evidence="2">The sequence shown here is derived from an EMBL/GenBank/DDBJ whole genome shotgun (WGS) entry which is preliminary data.</text>
</comment>
<dbReference type="EMBL" id="JAGGJU010000006">
    <property type="protein sequence ID" value="MBP1851035.1"/>
    <property type="molecule type" value="Genomic_DNA"/>
</dbReference>
<accession>A0ABS4DZC3</accession>
<sequence length="93" mass="10972">MRKHDEYLATIDTIYPDAFTRETLVYVRDELLPARQRPNYRTGLVGMFDRLVMWHLTRQGRKQLRDLDDALLADIGISKLRARSEVARSRLLL</sequence>